<dbReference type="Proteomes" id="UP000220904">
    <property type="component" value="Unassembled WGS sequence"/>
</dbReference>
<reference evidence="6" key="3">
    <citation type="submission" date="2017-07" db="EMBL/GenBank/DDBJ databases">
        <authorList>
            <person name="Sun Z.S."/>
            <person name="Albrecht U."/>
            <person name="Echele G."/>
            <person name="Lee C.C."/>
        </authorList>
    </citation>
    <scope>NUCLEOTIDE SEQUENCE</scope>
    <source>
        <strain evidence="6">CNCM I 4575</strain>
        <strain evidence="7">CNCM I 4644</strain>
    </source>
</reference>
<reference evidence="17 18" key="2">
    <citation type="journal article" date="2017" name="Front. Microbiol.">
        <title>New Insights into the Diversity of the Genus Faecalibacterium.</title>
        <authorList>
            <person name="Benevides L."/>
            <person name="Burman S."/>
            <person name="Martin R."/>
            <person name="Robert V."/>
            <person name="Thomas M."/>
            <person name="Miquel S."/>
            <person name="Chain F."/>
            <person name="Sokol H."/>
            <person name="Bermudez-Humaran L.G."/>
            <person name="Morrison M."/>
            <person name="Langella P."/>
            <person name="Azevedo V.A."/>
            <person name="Chatel J.M."/>
            <person name="Soares S."/>
        </authorList>
    </citation>
    <scope>NUCLEOTIDE SEQUENCE [LARGE SCALE GENOMIC DNA]</scope>
    <source>
        <strain evidence="8 19">AHMP21</strain>
        <strain evidence="6 17">CNCM I 4575</strain>
        <strain evidence="7 18">CNCM I 4644</strain>
    </source>
</reference>
<dbReference type="EMBL" id="PXUP01000013">
    <property type="protein sequence ID" value="RCH45033.1"/>
    <property type="molecule type" value="Genomic_DNA"/>
</dbReference>
<reference evidence="27 28" key="6">
    <citation type="journal article" date="2019" name="Nat. Med.">
        <title>A library of human gut bacterial isolates paired with longitudinal multiomics data enables mechanistic microbiome research.</title>
        <authorList>
            <person name="Poyet M."/>
            <person name="Groussin M."/>
            <person name="Gibbons S.M."/>
            <person name="Avila-Pacheco J."/>
            <person name="Jiang X."/>
            <person name="Kearney S.M."/>
            <person name="Perrotta A.R."/>
            <person name="Berdy B."/>
            <person name="Zhao S."/>
            <person name="Lieberman T.D."/>
            <person name="Swanson P.K."/>
            <person name="Smith M."/>
            <person name="Roesemann S."/>
            <person name="Alexander J.E."/>
            <person name="Rich S.A."/>
            <person name="Livny J."/>
            <person name="Vlamakis H."/>
            <person name="Clish C."/>
            <person name="Bullock K."/>
            <person name="Deik A."/>
            <person name="Scott J."/>
            <person name="Pierce K.A."/>
            <person name="Xavier R.J."/>
            <person name="Alm E.J."/>
        </authorList>
    </citation>
    <scope>NUCLEOTIDE SEQUENCE [LARGE SCALE GENOMIC DNA]</scope>
    <source>
        <strain evidence="4 27">BIOML-A1</strain>
        <strain evidence="3 28">BIOML-B1</strain>
        <strain evidence="5 29">BIOML-B9</strain>
    </source>
</reference>
<evidence type="ECO:0000313" key="21">
    <source>
        <dbReference type="Proteomes" id="UP000251281"/>
    </source>
</evidence>
<evidence type="ECO:0000313" key="9">
    <source>
        <dbReference type="EMBL" id="RAW56492.1"/>
    </source>
</evidence>
<dbReference type="EMBL" id="NMTZ01000013">
    <property type="protein sequence ID" value="PDX84636.1"/>
    <property type="molecule type" value="Genomic_DNA"/>
</dbReference>
<accession>A0A173T844</accession>
<dbReference type="Proteomes" id="UP000260783">
    <property type="component" value="Unassembled WGS sequence"/>
</dbReference>
<name>A0A173T844_9FIRM</name>
<dbReference type="Proteomes" id="UP000095649">
    <property type="component" value="Unassembled WGS sequence"/>
</dbReference>
<evidence type="ECO:0000313" key="11">
    <source>
        <dbReference type="EMBL" id="RCH45033.1"/>
    </source>
</evidence>
<evidence type="ECO:0000313" key="18">
    <source>
        <dbReference type="Proteomes" id="UP000220480"/>
    </source>
</evidence>
<evidence type="ECO:0000313" key="6">
    <source>
        <dbReference type="EMBL" id="PDX80420.1"/>
    </source>
</evidence>
<evidence type="ECO:0000313" key="29">
    <source>
        <dbReference type="Proteomes" id="UP000477010"/>
    </source>
</evidence>
<evidence type="ECO:0000313" key="15">
    <source>
        <dbReference type="EMBL" id="RGC15399.1"/>
    </source>
</evidence>
<evidence type="ECO:0000313" key="26">
    <source>
        <dbReference type="Proteomes" id="UP000261079"/>
    </source>
</evidence>
<dbReference type="Proteomes" id="UP000220005">
    <property type="component" value="Unassembled WGS sequence"/>
</dbReference>
<dbReference type="EMBL" id="QVES01000045">
    <property type="protein sequence ID" value="RGB80032.1"/>
    <property type="molecule type" value="Genomic_DNA"/>
</dbReference>
<dbReference type="Proteomes" id="UP000220480">
    <property type="component" value="Unassembled WGS sequence"/>
</dbReference>
<dbReference type="RefSeq" id="WP_081027705.1">
    <property type="nucleotide sequence ID" value="NZ_CABVEJ010000001.1"/>
</dbReference>
<dbReference type="EMBL" id="PRLD01000010">
    <property type="protein sequence ID" value="RAW56492.1"/>
    <property type="molecule type" value="Genomic_DNA"/>
</dbReference>
<dbReference type="Proteomes" id="UP000250550">
    <property type="component" value="Unassembled WGS sequence"/>
</dbReference>
<dbReference type="EMBL" id="QVFB01000028">
    <property type="protein sequence ID" value="RGC15399.1"/>
    <property type="molecule type" value="Genomic_DNA"/>
</dbReference>
<dbReference type="Proteomes" id="UP000477010">
    <property type="component" value="Unassembled WGS sequence"/>
</dbReference>
<dbReference type="EMBL" id="WKQE01000049">
    <property type="protein sequence ID" value="MSC82216.1"/>
    <property type="molecule type" value="Genomic_DNA"/>
</dbReference>
<organism evidence="2 16">
    <name type="scientific">Faecalibacterium prausnitzii</name>
    <dbReference type="NCBI Taxonomy" id="853"/>
    <lineage>
        <taxon>Bacteria</taxon>
        <taxon>Bacillati</taxon>
        <taxon>Bacillota</taxon>
        <taxon>Clostridia</taxon>
        <taxon>Eubacteriales</taxon>
        <taxon>Oscillospiraceae</taxon>
        <taxon>Faecalibacterium</taxon>
    </lineage>
</organism>
<evidence type="ECO:0000313" key="2">
    <source>
        <dbReference type="EMBL" id="CUM98296.1"/>
    </source>
</evidence>
<dbReference type="AlphaFoldDB" id="A0A173T844"/>
<evidence type="ECO:0000313" key="28">
    <source>
        <dbReference type="Proteomes" id="UP000462091"/>
    </source>
</evidence>
<dbReference type="GeneID" id="90661390"/>
<dbReference type="OrthoDB" id="1922077at2"/>
<evidence type="ECO:0000313" key="14">
    <source>
        <dbReference type="EMBL" id="RGC07693.1"/>
    </source>
</evidence>
<reference evidence="2 16" key="1">
    <citation type="submission" date="2015-09" db="EMBL/GenBank/DDBJ databases">
        <authorList>
            <consortium name="Pathogen Informatics"/>
        </authorList>
    </citation>
    <scope>NUCLEOTIDE SEQUENCE [LARGE SCALE GENOMIC DNA]</scope>
    <source>
        <strain evidence="2 16">2789STDY5834970</strain>
    </source>
</reference>
<dbReference type="EMBL" id="NOUV01000002">
    <property type="protein sequence ID" value="PDX88168.1"/>
    <property type="molecule type" value="Genomic_DNA"/>
</dbReference>
<protein>
    <submittedName>
        <fullName evidence="2">Cyclic lactone autoinducer peptide</fullName>
    </submittedName>
</protein>
<evidence type="ECO:0000313" key="3">
    <source>
        <dbReference type="EMBL" id="MSC51532.1"/>
    </source>
</evidence>
<dbReference type="Proteomes" id="UP000461506">
    <property type="component" value="Unassembled WGS sequence"/>
</dbReference>
<evidence type="ECO:0000313" key="19">
    <source>
        <dbReference type="Proteomes" id="UP000220904"/>
    </source>
</evidence>
<proteinExistence type="predicted"/>
<evidence type="ECO:0000313" key="5">
    <source>
        <dbReference type="EMBL" id="MSC82216.1"/>
    </source>
</evidence>
<sequence>MKQNSQKLIFFLSKITCAFAMAIAVLSVNSTCCFTAYQPDVPESLDRN</sequence>
<dbReference type="InterPro" id="IPR009229">
    <property type="entry name" value="AgrD"/>
</dbReference>
<dbReference type="EMBL" id="QVEZ01000001">
    <property type="protein sequence ID" value="RGC07693.1"/>
    <property type="molecule type" value="Genomic_DNA"/>
</dbReference>
<dbReference type="EMBL" id="PRLF01000013">
    <property type="protein sequence ID" value="RAW64557.1"/>
    <property type="molecule type" value="Genomic_DNA"/>
</dbReference>
<dbReference type="EMBL" id="QVEW01000010">
    <property type="protein sequence ID" value="RGB96282.1"/>
    <property type="molecule type" value="Genomic_DNA"/>
</dbReference>
<evidence type="ECO:0000313" key="17">
    <source>
        <dbReference type="Proteomes" id="UP000220005"/>
    </source>
</evidence>
<evidence type="ECO:0000313" key="8">
    <source>
        <dbReference type="EMBL" id="PDX88168.1"/>
    </source>
</evidence>
<dbReference type="Proteomes" id="UP000252378">
    <property type="component" value="Unassembled WGS sequence"/>
</dbReference>
<evidence type="ECO:0000313" key="13">
    <source>
        <dbReference type="EMBL" id="RGB96282.1"/>
    </source>
</evidence>
<dbReference type="EMBL" id="NMTY01000028">
    <property type="protein sequence ID" value="PDX80420.1"/>
    <property type="molecule type" value="Genomic_DNA"/>
</dbReference>
<dbReference type="NCBIfam" id="TIGR04223">
    <property type="entry name" value="quorum_AgrD"/>
    <property type="match status" value="1"/>
</dbReference>
<evidence type="ECO:0000313" key="22">
    <source>
        <dbReference type="Proteomes" id="UP000252378"/>
    </source>
</evidence>
<gene>
    <name evidence="10" type="ORF">C4N21_09655</name>
    <name evidence="9" type="ORF">C4N24_10265</name>
    <name evidence="11" type="ORF">C7J97_09720</name>
    <name evidence="6" type="ORF">CGS58_12355</name>
    <name evidence="7" type="ORF">CGS59_05175</name>
    <name evidence="8" type="ORF">CHR60_00435</name>
    <name evidence="15" type="ORF">DW855_13270</name>
    <name evidence="14" type="ORF">DW905_03805</name>
    <name evidence="13" type="ORF">DWZ04_10215</name>
    <name evidence="12" type="ORF">DWZ25_15870</name>
    <name evidence="2" type="ORF">ERS852582_01399</name>
    <name evidence="5" type="ORF">GKD85_15735</name>
    <name evidence="4" type="ORF">GKD95_12275</name>
    <name evidence="3" type="ORF">GKE10_06370</name>
</gene>
<evidence type="ECO:0000313" key="24">
    <source>
        <dbReference type="Proteomes" id="UP000260782"/>
    </source>
</evidence>
<evidence type="ECO:0000313" key="10">
    <source>
        <dbReference type="EMBL" id="RAW64557.1"/>
    </source>
</evidence>
<feature type="chain" id="PRO_5044549709" evidence="1">
    <location>
        <begin position="23"/>
        <end position="48"/>
    </location>
</feature>
<dbReference type="Proteomes" id="UP000260733">
    <property type="component" value="Unassembled WGS sequence"/>
</dbReference>
<dbReference type="EMBL" id="WKQM01000009">
    <property type="protein sequence ID" value="MSC51532.1"/>
    <property type="molecule type" value="Genomic_DNA"/>
</dbReference>
<feature type="signal peptide" evidence="1">
    <location>
        <begin position="1"/>
        <end position="22"/>
    </location>
</feature>
<dbReference type="EMBL" id="WKQN01000015">
    <property type="protein sequence ID" value="MSC64086.1"/>
    <property type="molecule type" value="Genomic_DNA"/>
</dbReference>
<reference evidence="23 24" key="5">
    <citation type="submission" date="2018-08" db="EMBL/GenBank/DDBJ databases">
        <title>A genome reference for cultivated species of the human gut microbiota.</title>
        <authorList>
            <person name="Zou Y."/>
            <person name="Xue W."/>
            <person name="Luo G."/>
        </authorList>
    </citation>
    <scope>NUCLEOTIDE SEQUENCE [LARGE SCALE GENOMIC DNA]</scope>
    <source>
        <strain evidence="13 25">AF29-11BH</strain>
        <strain evidence="12 24">AF31-14AC</strain>
        <strain evidence="15 23">AM37-13AC</strain>
        <strain evidence="14 26">AM42-11AC</strain>
    </source>
</reference>
<keyword evidence="1" id="KW-0732">Signal</keyword>
<evidence type="ECO:0000313" key="23">
    <source>
        <dbReference type="Proteomes" id="UP000260733"/>
    </source>
</evidence>
<evidence type="ECO:0000313" key="4">
    <source>
        <dbReference type="EMBL" id="MSC64086.1"/>
    </source>
</evidence>
<evidence type="ECO:0000313" key="16">
    <source>
        <dbReference type="Proteomes" id="UP000095649"/>
    </source>
</evidence>
<evidence type="ECO:0000313" key="25">
    <source>
        <dbReference type="Proteomes" id="UP000260783"/>
    </source>
</evidence>
<evidence type="ECO:0000313" key="12">
    <source>
        <dbReference type="EMBL" id="RGB80032.1"/>
    </source>
</evidence>
<dbReference type="Proteomes" id="UP000260782">
    <property type="component" value="Unassembled WGS sequence"/>
</dbReference>
<evidence type="ECO:0000313" key="27">
    <source>
        <dbReference type="Proteomes" id="UP000461506"/>
    </source>
</evidence>
<dbReference type="Proteomes" id="UP000261079">
    <property type="component" value="Unassembled WGS sequence"/>
</dbReference>
<dbReference type="Proteomes" id="UP000251281">
    <property type="component" value="Unassembled WGS sequence"/>
</dbReference>
<reference evidence="20 21" key="4">
    <citation type="submission" date="2018-02" db="EMBL/GenBank/DDBJ databases">
        <title>Complete genome sequencing of Faecalibacterium prausnitzii strains isolated from the human gut.</title>
        <authorList>
            <person name="Fitzgerald B.C."/>
            <person name="Shkoporov A.N."/>
            <person name="Ross P.R."/>
            <person name="Hill C."/>
        </authorList>
    </citation>
    <scope>NUCLEOTIDE SEQUENCE [LARGE SCALE GENOMIC DNA]</scope>
    <source>
        <strain evidence="9 21">APC923/51-1</strain>
        <strain evidence="10 20">APC924/119</strain>
        <strain evidence="11 22">ATCC 27768</strain>
    </source>
</reference>
<evidence type="ECO:0000313" key="20">
    <source>
        <dbReference type="Proteomes" id="UP000250550"/>
    </source>
</evidence>
<dbReference type="Proteomes" id="UP000462091">
    <property type="component" value="Unassembled WGS sequence"/>
</dbReference>
<evidence type="ECO:0000313" key="7">
    <source>
        <dbReference type="EMBL" id="PDX84636.1"/>
    </source>
</evidence>
<evidence type="ECO:0000256" key="1">
    <source>
        <dbReference type="SAM" id="SignalP"/>
    </source>
</evidence>
<dbReference type="EMBL" id="CYXN01000009">
    <property type="protein sequence ID" value="CUM98296.1"/>
    <property type="molecule type" value="Genomic_DNA"/>
</dbReference>